<name>A0A7C8ZWG5_OPUST</name>
<reference evidence="1" key="1">
    <citation type="journal article" date="2013" name="J. Plant Res.">
        <title>Effect of fungi and light on seed germination of three Opuntia species from semiarid lands of central Mexico.</title>
        <authorList>
            <person name="Delgado-Sanchez P."/>
            <person name="Jimenez-Bremont J.F."/>
            <person name="Guerrero-Gonzalez Mde L."/>
            <person name="Flores J."/>
        </authorList>
    </citation>
    <scope>NUCLEOTIDE SEQUENCE</scope>
    <source>
        <tissue evidence="1">Cladode</tissue>
    </source>
</reference>
<organism evidence="1">
    <name type="scientific">Opuntia streptacantha</name>
    <name type="common">Prickly pear cactus</name>
    <name type="synonym">Opuntia cardona</name>
    <dbReference type="NCBI Taxonomy" id="393608"/>
    <lineage>
        <taxon>Eukaryota</taxon>
        <taxon>Viridiplantae</taxon>
        <taxon>Streptophyta</taxon>
        <taxon>Embryophyta</taxon>
        <taxon>Tracheophyta</taxon>
        <taxon>Spermatophyta</taxon>
        <taxon>Magnoliopsida</taxon>
        <taxon>eudicotyledons</taxon>
        <taxon>Gunneridae</taxon>
        <taxon>Pentapetalae</taxon>
        <taxon>Caryophyllales</taxon>
        <taxon>Cactineae</taxon>
        <taxon>Cactaceae</taxon>
        <taxon>Opuntioideae</taxon>
        <taxon>Opuntia</taxon>
    </lineage>
</organism>
<dbReference type="EMBL" id="GISG01175824">
    <property type="protein sequence ID" value="MBA4652775.1"/>
    <property type="molecule type" value="Transcribed_RNA"/>
</dbReference>
<evidence type="ECO:0000313" key="1">
    <source>
        <dbReference type="EMBL" id="MBA4652776.1"/>
    </source>
</evidence>
<dbReference type="AlphaFoldDB" id="A0A7C8ZWG5"/>
<dbReference type="EMBL" id="GISG01175825">
    <property type="protein sequence ID" value="MBA4652776.1"/>
    <property type="molecule type" value="Transcribed_RNA"/>
</dbReference>
<sequence length="109" mass="12456">MLLLMLANRMLLQVDWSSREILISQIQHLTPVQLKMDIYREMIQQLRATNQYQCSLQLLSGQVMLPLLLLQSPLTEASIHIKASQLPHLSQIMSLGSCLILKFQHSMAS</sequence>
<reference evidence="1" key="2">
    <citation type="submission" date="2020-07" db="EMBL/GenBank/DDBJ databases">
        <authorList>
            <person name="Vera ALvarez R."/>
            <person name="Arias-Moreno D.M."/>
            <person name="Jimenez-Jacinto V."/>
            <person name="Jimenez-Bremont J.F."/>
            <person name="Swaminathan K."/>
            <person name="Moose S.P."/>
            <person name="Guerrero-Gonzalez M.L."/>
            <person name="Marino-Ramirez L."/>
            <person name="Landsman D."/>
            <person name="Rodriguez-Kessler M."/>
            <person name="Delgado-Sanchez P."/>
        </authorList>
    </citation>
    <scope>NUCLEOTIDE SEQUENCE</scope>
    <source>
        <tissue evidence="1">Cladode</tissue>
    </source>
</reference>
<accession>A0A7C8ZWG5</accession>
<protein>
    <submittedName>
        <fullName evidence="1">Uncharacterized protein</fullName>
    </submittedName>
</protein>
<proteinExistence type="predicted"/>